<evidence type="ECO:0000313" key="2">
    <source>
        <dbReference type="Proteomes" id="UP001177021"/>
    </source>
</evidence>
<reference evidence="1" key="1">
    <citation type="submission" date="2023-10" db="EMBL/GenBank/DDBJ databases">
        <authorList>
            <person name="Rodriguez Cubillos JULIANA M."/>
            <person name="De Vega J."/>
        </authorList>
    </citation>
    <scope>NUCLEOTIDE SEQUENCE</scope>
</reference>
<dbReference type="EMBL" id="CASHSV030000024">
    <property type="protein sequence ID" value="CAJ2641973.1"/>
    <property type="molecule type" value="Genomic_DNA"/>
</dbReference>
<proteinExistence type="predicted"/>
<name>A0ACB0JA92_TRIPR</name>
<protein>
    <submittedName>
        <fullName evidence="1">Uncharacterized protein</fullName>
    </submittedName>
</protein>
<keyword evidence="2" id="KW-1185">Reference proteome</keyword>
<sequence>MQKTTSNIEMLREQALSIICTPHPFIDFSGFALIPYKFDPYYGTQRKINNDALFDIDGFPTVQEKLDSYCSTNLQINNDDFFSFGGSSPVQGKLVPHCSTKQIIHDNDEENIEERDFGFACTEVQEMHIFADEIFENGKIRPILHSSDQSLLFFPNPNNDASYISPPIKKNFIENSIKPHSRSGGIPNELQNDPLQNMTLVEINASSECYTKSNSTGTSNLWRFRQNLNLRSNSDHKDSFVLMNPSVPKKSNKSKVENIAVKRRKDEKRKSELSAYEKIYVTNKTRKESNKRKSFLPYKHQLFGLFTNKNGLSRNLHPF</sequence>
<dbReference type="Proteomes" id="UP001177021">
    <property type="component" value="Unassembled WGS sequence"/>
</dbReference>
<organism evidence="1 2">
    <name type="scientific">Trifolium pratense</name>
    <name type="common">Red clover</name>
    <dbReference type="NCBI Taxonomy" id="57577"/>
    <lineage>
        <taxon>Eukaryota</taxon>
        <taxon>Viridiplantae</taxon>
        <taxon>Streptophyta</taxon>
        <taxon>Embryophyta</taxon>
        <taxon>Tracheophyta</taxon>
        <taxon>Spermatophyta</taxon>
        <taxon>Magnoliopsida</taxon>
        <taxon>eudicotyledons</taxon>
        <taxon>Gunneridae</taxon>
        <taxon>Pentapetalae</taxon>
        <taxon>rosids</taxon>
        <taxon>fabids</taxon>
        <taxon>Fabales</taxon>
        <taxon>Fabaceae</taxon>
        <taxon>Papilionoideae</taxon>
        <taxon>50 kb inversion clade</taxon>
        <taxon>NPAAA clade</taxon>
        <taxon>Hologalegina</taxon>
        <taxon>IRL clade</taxon>
        <taxon>Trifolieae</taxon>
        <taxon>Trifolium</taxon>
    </lineage>
</organism>
<gene>
    <name evidence="1" type="ORF">MILVUS5_LOCUS11519</name>
</gene>
<comment type="caution">
    <text evidence="1">The sequence shown here is derived from an EMBL/GenBank/DDBJ whole genome shotgun (WGS) entry which is preliminary data.</text>
</comment>
<evidence type="ECO:0000313" key="1">
    <source>
        <dbReference type="EMBL" id="CAJ2641973.1"/>
    </source>
</evidence>
<accession>A0ACB0JA92</accession>